<organism evidence="1 2">
    <name type="scientific">Erwinia phage AH04</name>
    <dbReference type="NCBI Taxonomy" id="2869569"/>
    <lineage>
        <taxon>Viruses</taxon>
        <taxon>Duplodnaviria</taxon>
        <taxon>Heunggongvirae</taxon>
        <taxon>Uroviricota</taxon>
        <taxon>Caudoviricetes</taxon>
        <taxon>Chimalliviridae</taxon>
        <taxon>Meadowvirus</taxon>
        <taxon>Meadowvirus AH04</taxon>
    </lineage>
</organism>
<keyword evidence="2" id="KW-1185">Reference proteome</keyword>
<evidence type="ECO:0000313" key="1">
    <source>
        <dbReference type="EMBL" id="QZA70552.1"/>
    </source>
</evidence>
<evidence type="ECO:0000313" key="2">
    <source>
        <dbReference type="Proteomes" id="UP000827517"/>
    </source>
</evidence>
<dbReference type="EMBL" id="MZ501267">
    <property type="protein sequence ID" value="QZA70552.1"/>
    <property type="molecule type" value="Genomic_DNA"/>
</dbReference>
<accession>A0AAE7X0I6</accession>
<sequence>MFLSFDCLINWRKEMPKGVVASMDTVGFIQEPAVKIDRAIAYWFANRIDQCIVLRDVHSYQYVVANHQDDKKGEALFLADIKQNLNEYMLQIFDSASIDAWANRANEGDKMFTLVLSGVVGQDGKTYDIARSVYVEGGSYKLIDTARELNNGQ</sequence>
<protein>
    <submittedName>
        <fullName evidence="1">Uncharacterized protein</fullName>
    </submittedName>
</protein>
<dbReference type="GeneID" id="77943957"/>
<proteinExistence type="predicted"/>
<name>A0AAE7X0I6_9CAUD</name>
<dbReference type="KEGG" id="vg:77943957"/>
<dbReference type="RefSeq" id="YP_010667823.1">
    <property type="nucleotide sequence ID" value="NC_070952.1"/>
</dbReference>
<dbReference type="Proteomes" id="UP000827517">
    <property type="component" value="Segment"/>
</dbReference>
<gene>
    <name evidence="1" type="primary">69</name>
    <name evidence="1" type="ORF">AH04_69</name>
</gene>
<reference evidence="1" key="1">
    <citation type="submission" date="2021-07" db="EMBL/GenBank/DDBJ databases">
        <authorList>
            <person name="Roth S.J."/>
            <person name="Krukonis G.P."/>
            <person name="Delesalle V.A."/>
        </authorList>
    </citation>
    <scope>NUCLEOTIDE SEQUENCE</scope>
</reference>